<dbReference type="InterPro" id="IPR009057">
    <property type="entry name" value="Homeodomain-like_sf"/>
</dbReference>
<evidence type="ECO:0000256" key="1">
    <source>
        <dbReference type="ARBA" id="ARBA00023015"/>
    </source>
</evidence>
<dbReference type="SUPFAM" id="SSF46689">
    <property type="entry name" value="Homeodomain-like"/>
    <property type="match status" value="1"/>
</dbReference>
<keyword evidence="6" id="KW-1185">Reference proteome</keyword>
<dbReference type="GO" id="GO:0003700">
    <property type="term" value="F:DNA-binding transcription factor activity"/>
    <property type="evidence" value="ECO:0007669"/>
    <property type="project" value="InterPro"/>
</dbReference>
<keyword evidence="3" id="KW-0804">Transcription</keyword>
<comment type="caution">
    <text evidence="5">The sequence shown here is derived from an EMBL/GenBank/DDBJ whole genome shotgun (WGS) entry which is preliminary data.</text>
</comment>
<dbReference type="AlphaFoldDB" id="A0A3P3W9R6"/>
<keyword evidence="2" id="KW-0238">DNA-binding</keyword>
<gene>
    <name evidence="5" type="ORF">EG240_06595</name>
</gene>
<protein>
    <submittedName>
        <fullName evidence="5">Helix-turn-helix domain-containing protein</fullName>
    </submittedName>
</protein>
<dbReference type="RefSeq" id="WP_125018608.1">
    <property type="nucleotide sequence ID" value="NZ_RQVQ01000012.1"/>
</dbReference>
<dbReference type="InterPro" id="IPR018060">
    <property type="entry name" value="HTH_AraC"/>
</dbReference>
<feature type="domain" description="HTH araC/xylS-type" evidence="4">
    <location>
        <begin position="181"/>
        <end position="279"/>
    </location>
</feature>
<dbReference type="Proteomes" id="UP000275719">
    <property type="component" value="Unassembled WGS sequence"/>
</dbReference>
<organism evidence="5 6">
    <name type="scientific">Paenimyroides tangerinum</name>
    <dbReference type="NCBI Taxonomy" id="2488728"/>
    <lineage>
        <taxon>Bacteria</taxon>
        <taxon>Pseudomonadati</taxon>
        <taxon>Bacteroidota</taxon>
        <taxon>Flavobacteriia</taxon>
        <taxon>Flavobacteriales</taxon>
        <taxon>Flavobacteriaceae</taxon>
        <taxon>Paenimyroides</taxon>
    </lineage>
</organism>
<dbReference type="PROSITE" id="PS01124">
    <property type="entry name" value="HTH_ARAC_FAMILY_2"/>
    <property type="match status" value="1"/>
</dbReference>
<reference evidence="5 6" key="1">
    <citation type="submission" date="2018-11" db="EMBL/GenBank/DDBJ databases">
        <title>Flavobacterium sp. nov., YIM 102701-2 draft genome.</title>
        <authorList>
            <person name="Li G."/>
            <person name="Jiang Y."/>
        </authorList>
    </citation>
    <scope>NUCLEOTIDE SEQUENCE [LARGE SCALE GENOMIC DNA]</scope>
    <source>
        <strain evidence="5 6">YIM 102701-2</strain>
    </source>
</reference>
<evidence type="ECO:0000313" key="5">
    <source>
        <dbReference type="EMBL" id="RRJ91168.1"/>
    </source>
</evidence>
<dbReference type="Gene3D" id="1.10.10.60">
    <property type="entry name" value="Homeodomain-like"/>
    <property type="match status" value="1"/>
</dbReference>
<accession>A0A3P3W9R6</accession>
<keyword evidence="1" id="KW-0805">Transcription regulation</keyword>
<dbReference type="Pfam" id="PF12833">
    <property type="entry name" value="HTH_18"/>
    <property type="match status" value="1"/>
</dbReference>
<evidence type="ECO:0000256" key="3">
    <source>
        <dbReference type="ARBA" id="ARBA00023163"/>
    </source>
</evidence>
<dbReference type="PANTHER" id="PTHR43280">
    <property type="entry name" value="ARAC-FAMILY TRANSCRIPTIONAL REGULATOR"/>
    <property type="match status" value="1"/>
</dbReference>
<dbReference type="GO" id="GO:0043565">
    <property type="term" value="F:sequence-specific DNA binding"/>
    <property type="evidence" value="ECO:0007669"/>
    <property type="project" value="InterPro"/>
</dbReference>
<dbReference type="PANTHER" id="PTHR43280:SF32">
    <property type="entry name" value="TRANSCRIPTIONAL REGULATORY PROTEIN"/>
    <property type="match status" value="1"/>
</dbReference>
<evidence type="ECO:0000313" key="6">
    <source>
        <dbReference type="Proteomes" id="UP000275719"/>
    </source>
</evidence>
<dbReference type="EMBL" id="RQVQ01000012">
    <property type="protein sequence ID" value="RRJ91168.1"/>
    <property type="molecule type" value="Genomic_DNA"/>
</dbReference>
<dbReference type="OrthoDB" id="2611870at2"/>
<sequence>MYVVSKELEIKGFSIISIDDLIARNNGSSSFNTMEYFVIVIVFEKTKIIVEGRTYYIEANNLVYIAPYKNVIYEFWDPQNTIVAFSSSFYEKSAKDSFILNSELFFNDLQDIFISQPIGNSEALKGLIIDRINLYKEKDFGIYTSVAHNCVEILLLDGLLRLEESSFEKVNHHSTYLEKVNKFRVLLQKNFKKEKSVSYYSEQLNISPQRLSVMTKTVLGKGAKKIVVDKVASEAQKMLENSTLNISEIAFELGFHDEANFSTFVKKNLGKSPTEMREFLLNSAKNTN</sequence>
<dbReference type="SMART" id="SM00342">
    <property type="entry name" value="HTH_ARAC"/>
    <property type="match status" value="1"/>
</dbReference>
<proteinExistence type="predicted"/>
<evidence type="ECO:0000259" key="4">
    <source>
        <dbReference type="PROSITE" id="PS01124"/>
    </source>
</evidence>
<evidence type="ECO:0000256" key="2">
    <source>
        <dbReference type="ARBA" id="ARBA00023125"/>
    </source>
</evidence>
<name>A0A3P3W9R6_9FLAO</name>